<name>A0A285PCS4_9HYPH</name>
<accession>A0A285PCS4</accession>
<dbReference type="Proteomes" id="UP000219439">
    <property type="component" value="Unassembled WGS sequence"/>
</dbReference>
<keyword evidence="1" id="KW-0418">Kinase</keyword>
<sequence>MSSMIHGIPRALLEQIQSAPRAGRRRLVALVGPPASGKSTLATKLVEALATFDRKAQVVPMDGFHLDNRLLMERGLMHRKGSPDTFDARGLLSLVSRLSDEADVIFPLFDRARDIAIAGAGQVRDDCEILIIEGNYLLYDAPLWRELSPCWDFAIRLEVSTSMLRERLIDRWLANGLSQEQAQKRAEENDLVNANLIAMHQLSADVSLVPAAKDNEFELAPGF</sequence>
<keyword evidence="2" id="KW-1185">Reference proteome</keyword>
<proteinExistence type="predicted"/>
<dbReference type="SUPFAM" id="SSF52540">
    <property type="entry name" value="P-loop containing nucleoside triphosphate hydrolases"/>
    <property type="match status" value="1"/>
</dbReference>
<dbReference type="PANTHER" id="PTHR10285">
    <property type="entry name" value="URIDINE KINASE"/>
    <property type="match status" value="1"/>
</dbReference>
<dbReference type="InterPro" id="IPR027417">
    <property type="entry name" value="P-loop_NTPase"/>
</dbReference>
<dbReference type="Gene3D" id="3.40.50.300">
    <property type="entry name" value="P-loop containing nucleotide triphosphate hydrolases"/>
    <property type="match status" value="1"/>
</dbReference>
<gene>
    <name evidence="1" type="ORF">SAMN06265368_2634</name>
</gene>
<dbReference type="GO" id="GO:0016301">
    <property type="term" value="F:kinase activity"/>
    <property type="evidence" value="ECO:0007669"/>
    <property type="project" value="UniProtKB-KW"/>
</dbReference>
<protein>
    <submittedName>
        <fullName evidence="1">Fructokinase</fullName>
    </submittedName>
</protein>
<dbReference type="RefSeq" id="WP_210200862.1">
    <property type="nucleotide sequence ID" value="NZ_OBEL01000002.1"/>
</dbReference>
<evidence type="ECO:0000313" key="1">
    <source>
        <dbReference type="EMBL" id="SNZ19544.1"/>
    </source>
</evidence>
<reference evidence="1 2" key="1">
    <citation type="submission" date="2017-09" db="EMBL/GenBank/DDBJ databases">
        <authorList>
            <person name="Ehlers B."/>
            <person name="Leendertz F.H."/>
        </authorList>
    </citation>
    <scope>NUCLEOTIDE SEQUENCE [LARGE SCALE GENOMIC DNA]</scope>
    <source>
        <strain evidence="1 2">DSM 18289</strain>
    </source>
</reference>
<dbReference type="AlphaFoldDB" id="A0A285PCS4"/>
<organism evidence="1 2">
    <name type="scientific">Cohaesibacter gelatinilyticus</name>
    <dbReference type="NCBI Taxonomy" id="372072"/>
    <lineage>
        <taxon>Bacteria</taxon>
        <taxon>Pseudomonadati</taxon>
        <taxon>Pseudomonadota</taxon>
        <taxon>Alphaproteobacteria</taxon>
        <taxon>Hyphomicrobiales</taxon>
        <taxon>Cohaesibacteraceae</taxon>
    </lineage>
</organism>
<evidence type="ECO:0000313" key="2">
    <source>
        <dbReference type="Proteomes" id="UP000219439"/>
    </source>
</evidence>
<keyword evidence="1" id="KW-0808">Transferase</keyword>
<dbReference type="EMBL" id="OBEL01000002">
    <property type="protein sequence ID" value="SNZ19544.1"/>
    <property type="molecule type" value="Genomic_DNA"/>
</dbReference>